<feature type="domain" description="Retrotransposon Copia-like N-terminal" evidence="1">
    <location>
        <begin position="13"/>
        <end position="54"/>
    </location>
</feature>
<organism evidence="2 3">
    <name type="scientific">Eutrema salsugineum</name>
    <name type="common">Saltwater cress</name>
    <name type="synonym">Sisymbrium salsugineum</name>
    <dbReference type="NCBI Taxonomy" id="72664"/>
    <lineage>
        <taxon>Eukaryota</taxon>
        <taxon>Viridiplantae</taxon>
        <taxon>Streptophyta</taxon>
        <taxon>Embryophyta</taxon>
        <taxon>Tracheophyta</taxon>
        <taxon>Spermatophyta</taxon>
        <taxon>Magnoliopsida</taxon>
        <taxon>eudicotyledons</taxon>
        <taxon>Gunneridae</taxon>
        <taxon>Pentapetalae</taxon>
        <taxon>rosids</taxon>
        <taxon>malvids</taxon>
        <taxon>Brassicales</taxon>
        <taxon>Brassicaceae</taxon>
        <taxon>Eutremeae</taxon>
        <taxon>Eutrema</taxon>
    </lineage>
</organism>
<feature type="non-terminal residue" evidence="2">
    <location>
        <position position="1"/>
    </location>
</feature>
<sequence>NSLDYYLPPGADLGQVISTVFLEGPNYERWAKLLRNALKAKNKLCFIDGNVKQPSSGADEIKLWGIINSMLLWQGLKDQFSVGNEPPIYELKVSLATSKQESHTVQEYFGCMKRLWDDLIDYELIPACCFGQSNCETTKTLTSLSDRQRKYHFLMGLDGTRLGTTWSNILCMQPSPNLQSTFNMIIQEENIGTMRTSFHSLVIVLFSLIVDGLVMKRKYAINFMGSQILFEDVM</sequence>
<proteinExistence type="predicted"/>
<dbReference type="OMA" id="ELIPACC"/>
<dbReference type="PANTHER" id="PTHR37610:SF40">
    <property type="entry name" value="OS01G0909600 PROTEIN"/>
    <property type="match status" value="1"/>
</dbReference>
<dbReference type="EMBL" id="KI517385">
    <property type="protein sequence ID" value="ESQ51443.1"/>
    <property type="molecule type" value="Genomic_DNA"/>
</dbReference>
<dbReference type="eggNOG" id="KOG0017">
    <property type="taxonomic scope" value="Eukaryota"/>
</dbReference>
<accession>V4MFX5</accession>
<protein>
    <recommendedName>
        <fullName evidence="1">Retrotransposon Copia-like N-terminal domain-containing protein</fullName>
    </recommendedName>
</protein>
<gene>
    <name evidence="2" type="ORF">EUTSA_v10017718mg</name>
</gene>
<dbReference type="Pfam" id="PF14244">
    <property type="entry name" value="Retrotran_gag_3"/>
    <property type="match status" value="1"/>
</dbReference>
<reference evidence="2 3" key="1">
    <citation type="journal article" date="2013" name="Front. Plant Sci.">
        <title>The Reference Genome of the Halophytic Plant Eutrema salsugineum.</title>
        <authorList>
            <person name="Yang R."/>
            <person name="Jarvis D.E."/>
            <person name="Chen H."/>
            <person name="Beilstein M.A."/>
            <person name="Grimwood J."/>
            <person name="Jenkins J."/>
            <person name="Shu S."/>
            <person name="Prochnik S."/>
            <person name="Xin M."/>
            <person name="Ma C."/>
            <person name="Schmutz J."/>
            <person name="Wing R.A."/>
            <person name="Mitchell-Olds T."/>
            <person name="Schumaker K.S."/>
            <person name="Wang X."/>
        </authorList>
    </citation>
    <scope>NUCLEOTIDE SEQUENCE [LARGE SCALE GENOMIC DNA]</scope>
</reference>
<keyword evidence="3" id="KW-1185">Reference proteome</keyword>
<dbReference type="AlphaFoldDB" id="V4MFX5"/>
<dbReference type="KEGG" id="eus:EUTSA_v10017718mg"/>
<name>V4MFX5_EUTSA</name>
<evidence type="ECO:0000313" key="3">
    <source>
        <dbReference type="Proteomes" id="UP000030689"/>
    </source>
</evidence>
<dbReference type="PANTHER" id="PTHR37610">
    <property type="entry name" value="CCHC-TYPE DOMAIN-CONTAINING PROTEIN"/>
    <property type="match status" value="1"/>
</dbReference>
<dbReference type="Proteomes" id="UP000030689">
    <property type="component" value="Unassembled WGS sequence"/>
</dbReference>
<evidence type="ECO:0000313" key="2">
    <source>
        <dbReference type="EMBL" id="ESQ51443.1"/>
    </source>
</evidence>
<dbReference type="Gramene" id="ESQ51443">
    <property type="protein sequence ID" value="ESQ51443"/>
    <property type="gene ID" value="EUTSA_v10017718mg"/>
</dbReference>
<dbReference type="InterPro" id="IPR029472">
    <property type="entry name" value="Copia-like_N"/>
</dbReference>
<evidence type="ECO:0000259" key="1">
    <source>
        <dbReference type="Pfam" id="PF14244"/>
    </source>
</evidence>